<organism evidence="4">
    <name type="scientific">Trepomonas sp. PC1</name>
    <dbReference type="NCBI Taxonomy" id="1076344"/>
    <lineage>
        <taxon>Eukaryota</taxon>
        <taxon>Metamonada</taxon>
        <taxon>Diplomonadida</taxon>
        <taxon>Hexamitidae</taxon>
        <taxon>Hexamitinae</taxon>
        <taxon>Trepomonas</taxon>
    </lineage>
</organism>
<dbReference type="EMBL" id="GDID01005310">
    <property type="protein sequence ID" value="JAP91296.1"/>
    <property type="molecule type" value="Transcribed_RNA"/>
</dbReference>
<name>A0A146K6M5_9EUKA</name>
<dbReference type="CDD" id="cd00086">
    <property type="entry name" value="homeodomain"/>
    <property type="match status" value="1"/>
</dbReference>
<protein>
    <submittedName>
        <fullName evidence="4">Homeobox domain-containing protein</fullName>
    </submittedName>
</protein>
<feature type="non-terminal residue" evidence="4">
    <location>
        <position position="127"/>
    </location>
</feature>
<comment type="subcellular location">
    <subcellularLocation>
        <location evidence="1 2">Nucleus</location>
    </subcellularLocation>
</comment>
<keyword evidence="1 2" id="KW-0371">Homeobox</keyword>
<dbReference type="Gene3D" id="1.10.10.60">
    <property type="entry name" value="Homeodomain-like"/>
    <property type="match status" value="1"/>
</dbReference>
<dbReference type="AlphaFoldDB" id="A0A146K6M5"/>
<dbReference type="InterPro" id="IPR001356">
    <property type="entry name" value="HD"/>
</dbReference>
<reference evidence="4" key="1">
    <citation type="submission" date="2015-07" db="EMBL/GenBank/DDBJ databases">
        <title>Adaptation to a free-living lifestyle via gene acquisitions in the diplomonad Trepomonas sp. PC1.</title>
        <authorList>
            <person name="Xu F."/>
            <person name="Jerlstrom-Hultqvist J."/>
            <person name="Kolisko M."/>
            <person name="Simpson A.G.B."/>
            <person name="Roger A.J."/>
            <person name="Svard S.G."/>
            <person name="Andersson J.O."/>
        </authorList>
    </citation>
    <scope>NUCLEOTIDE SEQUENCE</scope>
    <source>
        <strain evidence="4">PC1</strain>
    </source>
</reference>
<evidence type="ECO:0000256" key="2">
    <source>
        <dbReference type="RuleBase" id="RU000682"/>
    </source>
</evidence>
<feature type="DNA-binding region" description="Homeobox" evidence="1">
    <location>
        <begin position="60"/>
        <end position="119"/>
    </location>
</feature>
<dbReference type="GO" id="GO:0005634">
    <property type="term" value="C:nucleus"/>
    <property type="evidence" value="ECO:0007669"/>
    <property type="project" value="UniProtKB-SubCell"/>
</dbReference>
<evidence type="ECO:0000256" key="1">
    <source>
        <dbReference type="PROSITE-ProRule" id="PRU00108"/>
    </source>
</evidence>
<sequence length="127" mass="15312">MISIHDLLRIPLLTLRNPQKLAQHLNLSYYSDPNLFDQLSEIVKVIMGQEKLIMSHYSYKKLIRTQFSQQEQVILYQHFEDCQQLNNQQIEQLALEMGREAKEIKQWWYNRRSDVKDGDYKIPYPIK</sequence>
<dbReference type="SMART" id="SM00389">
    <property type="entry name" value="HOX"/>
    <property type="match status" value="1"/>
</dbReference>
<dbReference type="SUPFAM" id="SSF46689">
    <property type="entry name" value="Homeodomain-like"/>
    <property type="match status" value="1"/>
</dbReference>
<keyword evidence="1 2" id="KW-0238">DNA-binding</keyword>
<dbReference type="PROSITE" id="PS50071">
    <property type="entry name" value="HOMEOBOX_2"/>
    <property type="match status" value="1"/>
</dbReference>
<accession>A0A146K6M5</accession>
<dbReference type="InterPro" id="IPR009057">
    <property type="entry name" value="Homeodomain-like_sf"/>
</dbReference>
<feature type="domain" description="Homeobox" evidence="3">
    <location>
        <begin position="58"/>
        <end position="118"/>
    </location>
</feature>
<gene>
    <name evidence="4" type="ORF">TPC1_17129</name>
</gene>
<keyword evidence="1 2" id="KW-0539">Nucleus</keyword>
<dbReference type="Pfam" id="PF00046">
    <property type="entry name" value="Homeodomain"/>
    <property type="match status" value="1"/>
</dbReference>
<proteinExistence type="predicted"/>
<dbReference type="GO" id="GO:0003677">
    <property type="term" value="F:DNA binding"/>
    <property type="evidence" value="ECO:0007669"/>
    <property type="project" value="UniProtKB-UniRule"/>
</dbReference>
<evidence type="ECO:0000313" key="4">
    <source>
        <dbReference type="EMBL" id="JAP91296.1"/>
    </source>
</evidence>
<evidence type="ECO:0000259" key="3">
    <source>
        <dbReference type="PROSITE" id="PS50071"/>
    </source>
</evidence>